<dbReference type="InterPro" id="IPR050490">
    <property type="entry name" value="Bact_solute-bd_prot1"/>
</dbReference>
<keyword evidence="7" id="KW-1185">Reference proteome</keyword>
<dbReference type="SUPFAM" id="SSF53850">
    <property type="entry name" value="Periplasmic binding protein-like II"/>
    <property type="match status" value="1"/>
</dbReference>
<evidence type="ECO:0000256" key="5">
    <source>
        <dbReference type="SAM" id="SignalP"/>
    </source>
</evidence>
<comment type="similarity">
    <text evidence="2">Belongs to the bacterial solute-binding protein 1 family.</text>
</comment>
<dbReference type="RefSeq" id="WP_074106728.1">
    <property type="nucleotide sequence ID" value="NZ_LVWI01000002.1"/>
</dbReference>
<name>A0ABX3ET66_9BACL</name>
<evidence type="ECO:0008006" key="8">
    <source>
        <dbReference type="Google" id="ProtNLM"/>
    </source>
</evidence>
<dbReference type="PANTHER" id="PTHR43649">
    <property type="entry name" value="ARABINOSE-BINDING PROTEIN-RELATED"/>
    <property type="match status" value="1"/>
</dbReference>
<comment type="subcellular location">
    <subcellularLocation>
        <location evidence="1">Cell envelope</location>
    </subcellularLocation>
</comment>
<dbReference type="Proteomes" id="UP000186058">
    <property type="component" value="Unassembled WGS sequence"/>
</dbReference>
<accession>A0ABX3ET66</accession>
<dbReference type="PANTHER" id="PTHR43649:SF31">
    <property type="entry name" value="SN-GLYCEROL-3-PHOSPHATE-BINDING PERIPLASMIC PROTEIN UGPB"/>
    <property type="match status" value="1"/>
</dbReference>
<dbReference type="Pfam" id="PF01547">
    <property type="entry name" value="SBP_bac_1"/>
    <property type="match status" value="1"/>
</dbReference>
<protein>
    <recommendedName>
        <fullName evidence="8">ABC transporter substrate-binding protein</fullName>
    </recommendedName>
</protein>
<evidence type="ECO:0000313" key="6">
    <source>
        <dbReference type="EMBL" id="OKP91077.1"/>
    </source>
</evidence>
<evidence type="ECO:0000256" key="3">
    <source>
        <dbReference type="ARBA" id="ARBA00022448"/>
    </source>
</evidence>
<evidence type="ECO:0000256" key="4">
    <source>
        <dbReference type="ARBA" id="ARBA00022729"/>
    </source>
</evidence>
<feature type="chain" id="PRO_5046325833" description="ABC transporter substrate-binding protein" evidence="5">
    <location>
        <begin position="24"/>
        <end position="498"/>
    </location>
</feature>
<feature type="signal peptide" evidence="5">
    <location>
        <begin position="1"/>
        <end position="23"/>
    </location>
</feature>
<gene>
    <name evidence="6" type="ORF">A3844_04360</name>
</gene>
<keyword evidence="3" id="KW-0813">Transport</keyword>
<sequence length="498" mass="55078">MNSKGISTAAKRGLLLGICTALALPLTSAGGIAAAEGSKVSEGQRVLRIGNLWSGEDDNYFRQQFTDLYELTHPEVKLEIVPAIDTEKLRFSTSNPLTSPDNLDDMRAIMGGAKPVDVVIGDNTLLKRLADYNLVDPLQPLIDRDHYDLSNMAPTVLDGIRELGKGELYALTPTFSSSALYYNKKIFDAAGVAYPENGMTWEKLISVAAKVTKVSKQDKGRVYGLAFNRYLSDPFWDMQNYLSPLQLAMYDNKGGKMTVNTPAWSKAWTDYSSLIKKQIIPGANVINYLEEDVPLAGDLFLTGKTAMAVGEYNYINELMVANRNASLIKNFKPVDWGIVSVPTFAEKPGVAMGTTLGSLMAINTLAQNKEDAWDLIQFVNSNEVAKIKAHNRYELTARKDYNGFPEKALDLTPFFIQKPLPASDPVMDSLKARLPGITQINDAGQILFTEVYQGKRTVASALLAWEKQGNFMLKALQKDPDQYFDLQNGWPDKSVTKK</sequence>
<evidence type="ECO:0000313" key="7">
    <source>
        <dbReference type="Proteomes" id="UP000186058"/>
    </source>
</evidence>
<evidence type="ECO:0000256" key="2">
    <source>
        <dbReference type="ARBA" id="ARBA00008520"/>
    </source>
</evidence>
<organism evidence="6 7">
    <name type="scientific">Paenibacillus helianthi</name>
    <dbReference type="NCBI Taxonomy" id="1349432"/>
    <lineage>
        <taxon>Bacteria</taxon>
        <taxon>Bacillati</taxon>
        <taxon>Bacillota</taxon>
        <taxon>Bacilli</taxon>
        <taxon>Bacillales</taxon>
        <taxon>Paenibacillaceae</taxon>
        <taxon>Paenibacillus</taxon>
    </lineage>
</organism>
<evidence type="ECO:0000256" key="1">
    <source>
        <dbReference type="ARBA" id="ARBA00004196"/>
    </source>
</evidence>
<dbReference type="InterPro" id="IPR006059">
    <property type="entry name" value="SBP"/>
</dbReference>
<dbReference type="EMBL" id="LVWI01000002">
    <property type="protein sequence ID" value="OKP91077.1"/>
    <property type="molecule type" value="Genomic_DNA"/>
</dbReference>
<keyword evidence="4 5" id="KW-0732">Signal</keyword>
<dbReference type="Gene3D" id="3.40.190.10">
    <property type="entry name" value="Periplasmic binding protein-like II"/>
    <property type="match status" value="1"/>
</dbReference>
<reference evidence="6 7" key="1">
    <citation type="submission" date="2016-03" db="EMBL/GenBank/DDBJ databases">
        <authorList>
            <person name="Sant'Anna F.H."/>
            <person name="Ambrosini A."/>
            <person name="Souza R."/>
            <person name="Bach E."/>
            <person name="Fernandes G."/>
            <person name="Balsanelli E."/>
            <person name="Baura V.A."/>
            <person name="Souza E.M."/>
            <person name="Passaglia L."/>
        </authorList>
    </citation>
    <scope>NUCLEOTIDE SEQUENCE [LARGE SCALE GENOMIC DNA]</scope>
    <source>
        <strain evidence="6 7">P26E</strain>
    </source>
</reference>
<comment type="caution">
    <text evidence="6">The sequence shown here is derived from an EMBL/GenBank/DDBJ whole genome shotgun (WGS) entry which is preliminary data.</text>
</comment>
<proteinExistence type="inferred from homology"/>